<dbReference type="Proteomes" id="UP001155586">
    <property type="component" value="Unassembled WGS sequence"/>
</dbReference>
<gene>
    <name evidence="1" type="ORF">MD483_18915</name>
</gene>
<dbReference type="Pfam" id="PF13988">
    <property type="entry name" value="DUF4225"/>
    <property type="match status" value="1"/>
</dbReference>
<comment type="caution">
    <text evidence="1">The sequence shown here is derived from an EMBL/GenBank/DDBJ whole genome shotgun (WGS) entry which is preliminary data.</text>
</comment>
<dbReference type="AlphaFoldDB" id="A0A9X3CHF8"/>
<sequence>MRNQTTPESWDIREVEKAGKGLTMQAVTLSNRYLSNGGLKVQFVREVDRFEQCLVNDFKSGRKNKETVFKELKKERQNLIDQGAIITQKGIGFVAGVMQLTAGAGICYYSAAYLCSIGGSMMAHGMNNMYENGKYFWDGDENAIGLVREGYQHTAESLGYSKSHGDIAYYGADLAMSAYGLTAKTTTVKNASEAYQVLSKPNLKPMPWTNTPKAKQFKLFRYSSEDYLRGYQAMSKSALGAEVGADYYNIDAIKGLNN</sequence>
<keyword evidence="2" id="KW-1185">Reference proteome</keyword>
<organism evidence="1 2">
    <name type="scientific">Vibrio paucivorans</name>
    <dbReference type="NCBI Taxonomy" id="2829489"/>
    <lineage>
        <taxon>Bacteria</taxon>
        <taxon>Pseudomonadati</taxon>
        <taxon>Pseudomonadota</taxon>
        <taxon>Gammaproteobacteria</taxon>
        <taxon>Vibrionales</taxon>
        <taxon>Vibrionaceae</taxon>
        <taxon>Vibrio</taxon>
    </lineage>
</organism>
<protein>
    <submittedName>
        <fullName evidence="1">DUF4225 domain-containing protein</fullName>
    </submittedName>
</protein>
<evidence type="ECO:0000313" key="2">
    <source>
        <dbReference type="Proteomes" id="UP001155586"/>
    </source>
</evidence>
<name>A0A9X3CHF8_9VIBR</name>
<dbReference type="RefSeq" id="WP_265688969.1">
    <property type="nucleotide sequence ID" value="NZ_JAKRRX010000151.1"/>
</dbReference>
<reference evidence="1" key="1">
    <citation type="submission" date="2022-02" db="EMBL/GenBank/DDBJ databases">
        <title>Vibrio sp. nov., a new bacterium isolated from Bohai sea, China.</title>
        <authorList>
            <person name="Yuan Y."/>
        </authorList>
    </citation>
    <scope>NUCLEOTIDE SEQUENCE</scope>
    <source>
        <strain evidence="1">DBSS07</strain>
    </source>
</reference>
<accession>A0A9X3CHF8</accession>
<dbReference type="EMBL" id="JAKRRX010000151">
    <property type="protein sequence ID" value="MCW8335887.1"/>
    <property type="molecule type" value="Genomic_DNA"/>
</dbReference>
<evidence type="ECO:0000313" key="1">
    <source>
        <dbReference type="EMBL" id="MCW8335887.1"/>
    </source>
</evidence>
<proteinExistence type="predicted"/>
<dbReference type="InterPro" id="IPR025320">
    <property type="entry name" value="DUF4225"/>
</dbReference>